<protein>
    <submittedName>
        <fullName evidence="1">Uncharacterized protein</fullName>
    </submittedName>
</protein>
<comment type="caution">
    <text evidence="1">The sequence shown here is derived from an EMBL/GenBank/DDBJ whole genome shotgun (WGS) entry which is preliminary data.</text>
</comment>
<organism evidence="1 2">
    <name type="scientific">Meloidogyne enterolobii</name>
    <name type="common">Root-knot nematode worm</name>
    <name type="synonym">Meloidogyne mayaguensis</name>
    <dbReference type="NCBI Taxonomy" id="390850"/>
    <lineage>
        <taxon>Eukaryota</taxon>
        <taxon>Metazoa</taxon>
        <taxon>Ecdysozoa</taxon>
        <taxon>Nematoda</taxon>
        <taxon>Chromadorea</taxon>
        <taxon>Rhabditida</taxon>
        <taxon>Tylenchina</taxon>
        <taxon>Tylenchomorpha</taxon>
        <taxon>Tylenchoidea</taxon>
        <taxon>Meloidogynidae</taxon>
        <taxon>Meloidogyninae</taxon>
        <taxon>Meloidogyne</taxon>
    </lineage>
</organism>
<reference evidence="1 2" key="1">
    <citation type="submission" date="2020-08" db="EMBL/GenBank/DDBJ databases">
        <authorList>
            <person name="Koutsovoulos G."/>
            <person name="Danchin GJ E."/>
        </authorList>
    </citation>
    <scope>NUCLEOTIDE SEQUENCE [LARGE SCALE GENOMIC DNA]</scope>
</reference>
<proteinExistence type="predicted"/>
<dbReference type="EMBL" id="CAJEWN010000036">
    <property type="protein sequence ID" value="CAD2145837.1"/>
    <property type="molecule type" value="Genomic_DNA"/>
</dbReference>
<gene>
    <name evidence="1" type="ORF">MENT_LOCUS8405</name>
</gene>
<accession>A0A6V7U4T7</accession>
<evidence type="ECO:0000313" key="2">
    <source>
        <dbReference type="Proteomes" id="UP000580250"/>
    </source>
</evidence>
<sequence length="49" mass="5839">MGKNKDTLATASQLPSPLSKIIDLYISSLCYYIKKYFFRRNKIEIKKYF</sequence>
<evidence type="ECO:0000313" key="1">
    <source>
        <dbReference type="EMBL" id="CAD2145837.1"/>
    </source>
</evidence>
<name>A0A6V7U4T7_MELEN</name>
<dbReference type="Proteomes" id="UP000580250">
    <property type="component" value="Unassembled WGS sequence"/>
</dbReference>
<dbReference type="AlphaFoldDB" id="A0A6V7U4T7"/>